<dbReference type="InterPro" id="IPR050558">
    <property type="entry name" value="PTS_Sugar-Specific_Components"/>
</dbReference>
<organism evidence="15 17">
    <name type="scientific">Anaerobacillus isosaccharinicus</name>
    <dbReference type="NCBI Taxonomy" id="1532552"/>
    <lineage>
        <taxon>Bacteria</taxon>
        <taxon>Bacillati</taxon>
        <taxon>Bacillota</taxon>
        <taxon>Bacilli</taxon>
        <taxon>Bacillales</taxon>
        <taxon>Bacillaceae</taxon>
        <taxon>Anaerobacillus</taxon>
    </lineage>
</organism>
<dbReference type="PANTHER" id="PTHR30175:SF7">
    <property type="entry name" value="NEGATIVE REGULATOR OF SACY ACTIVITY"/>
    <property type="match status" value="1"/>
</dbReference>
<evidence type="ECO:0000313" key="17">
    <source>
        <dbReference type="Proteomes" id="UP000180175"/>
    </source>
</evidence>
<keyword evidence="2" id="KW-0813">Transport</keyword>
<feature type="transmembrane region" description="Helical" evidence="12">
    <location>
        <begin position="359"/>
        <end position="381"/>
    </location>
</feature>
<dbReference type="PROSITE" id="PS51103">
    <property type="entry name" value="PTS_EIIC_TYPE_1"/>
    <property type="match status" value="1"/>
</dbReference>
<dbReference type="GO" id="GO:0090589">
    <property type="term" value="F:protein-phosphocysteine-trehalose phosphotransferase system transporter activity"/>
    <property type="evidence" value="ECO:0007669"/>
    <property type="project" value="TreeGrafter"/>
</dbReference>
<evidence type="ECO:0000256" key="3">
    <source>
        <dbReference type="ARBA" id="ARBA00022475"/>
    </source>
</evidence>
<reference evidence="16 17" key="3">
    <citation type="journal article" date="2019" name="Int. J. Syst. Evol. Microbiol.">
        <title>Anaerobacillus isosaccharinicus sp. nov., an alkaliphilic bacterium which degrades isosaccharinic acid.</title>
        <authorList>
            <person name="Bassil N.M."/>
            <person name="Lloyd J.R."/>
        </authorList>
    </citation>
    <scope>NUCLEOTIDE SEQUENCE [LARGE SCALE GENOMIC DNA]</scope>
    <source>
        <strain evidence="16 17">NB2006</strain>
    </source>
</reference>
<dbReference type="Gene3D" id="3.30.1360.60">
    <property type="entry name" value="Glucose permease domain IIB"/>
    <property type="match status" value="1"/>
</dbReference>
<reference evidence="16" key="4">
    <citation type="submission" date="2020-10" db="EMBL/GenBank/DDBJ databases">
        <authorList>
            <person name="Bassil N.M."/>
            <person name="Lloyd J.R."/>
        </authorList>
    </citation>
    <scope>NUCLEOTIDE SEQUENCE</scope>
    <source>
        <strain evidence="16">NB2006</strain>
    </source>
</reference>
<dbReference type="RefSeq" id="WP_071316993.1">
    <property type="nucleotide sequence ID" value="NZ_CP063356.2"/>
</dbReference>
<dbReference type="GO" id="GO:0005886">
    <property type="term" value="C:plasma membrane"/>
    <property type="evidence" value="ECO:0007669"/>
    <property type="project" value="UniProtKB-SubCell"/>
</dbReference>
<evidence type="ECO:0000256" key="12">
    <source>
        <dbReference type="SAM" id="Phobius"/>
    </source>
</evidence>
<keyword evidence="10 12" id="KW-0472">Membrane</keyword>
<dbReference type="PROSITE" id="PS51098">
    <property type="entry name" value="PTS_EIIB_TYPE_1"/>
    <property type="match status" value="1"/>
</dbReference>
<keyword evidence="5" id="KW-0808">Transferase</keyword>
<dbReference type="KEGG" id="aia:AWH56_012815"/>
<keyword evidence="17" id="KW-1185">Reference proteome</keyword>
<name>A0A1S2M2X3_9BACI</name>
<sequence>MTNEEIAKQLVPLLGGKENILSATHCATRLRLVIDDESKINKSEIEKLDQVKGAFSSAGQFQVIFGTGIVNKVYAAFAIETGLGNQDTNKHSEAMKKKMNPFARLARTLSNIFVPIIPAIVASGLLMGLLGMLRAFGWVEPDSSWIVLLDMFSSAAFIILPILIGISASKEFGANPYLGAVIGGIMTHPILLNPWILGNTEPEFLNFIGLNVALIGYQGTVIPILLAIYIMSKIEKGLRKVVPNAIDLLVVPFVTIILTGFIAILAIGPLGLFLGDLLTTTLNFVYNNAGFLAGIIFGGTYSLIVLTGVHHSFHAIEAGLLASIGINYLLPIWSMANIAQGGAGLAVFFKSKKAKTKEIALPSSLSAFLGITEPIIFGVNLKYRKPFIAALIGGAIGGGYVVFMNVAANAFGLTGIPMIAIVAPLGATNLLNYLVGFALSLTTAFVLTWVLGFKEETE</sequence>
<dbReference type="InterPro" id="IPR018113">
    <property type="entry name" value="PTrfase_EIIB_Cys"/>
</dbReference>
<evidence type="ECO:0000256" key="4">
    <source>
        <dbReference type="ARBA" id="ARBA00022597"/>
    </source>
</evidence>
<accession>A0A1S2M2X3</accession>
<feature type="transmembrane region" description="Helical" evidence="12">
    <location>
        <begin position="105"/>
        <end position="133"/>
    </location>
</feature>
<gene>
    <name evidence="16" type="ORF">AWH56_012815</name>
    <name evidence="15" type="ORF">AWH56_09860</name>
</gene>
<evidence type="ECO:0000256" key="2">
    <source>
        <dbReference type="ARBA" id="ARBA00022448"/>
    </source>
</evidence>
<feature type="domain" description="PTS EIIC type-1" evidence="14">
    <location>
        <begin position="107"/>
        <end position="458"/>
    </location>
</feature>
<dbReference type="PANTHER" id="PTHR30175">
    <property type="entry name" value="PHOSPHOTRANSFERASE SYSTEM TRANSPORT PROTEIN"/>
    <property type="match status" value="1"/>
</dbReference>
<keyword evidence="7 12" id="KW-0812">Transmembrane</keyword>
<dbReference type="PROSITE" id="PS01035">
    <property type="entry name" value="PTS_EIIB_TYPE_1_CYS"/>
    <property type="match status" value="1"/>
</dbReference>
<reference evidence="16 17" key="2">
    <citation type="journal article" date="2017" name="Genome Announc.">
        <title>Draft Genome Sequences of Four Alkaliphilic Bacteria Belonging to the Anaerobacillus Genus.</title>
        <authorList>
            <person name="Bassil N.M."/>
            <person name="Lloyd J.R."/>
        </authorList>
    </citation>
    <scope>NUCLEOTIDE SEQUENCE [LARGE SCALE GENOMIC DNA]</scope>
    <source>
        <strain evidence="16 17">NB2006</strain>
    </source>
</reference>
<evidence type="ECO:0000256" key="11">
    <source>
        <dbReference type="PROSITE-ProRule" id="PRU00421"/>
    </source>
</evidence>
<dbReference type="Pfam" id="PF00367">
    <property type="entry name" value="PTS_EIIB"/>
    <property type="match status" value="1"/>
</dbReference>
<evidence type="ECO:0000313" key="16">
    <source>
        <dbReference type="EMBL" id="QOY38328.1"/>
    </source>
</evidence>
<feature type="active site" description="Phosphocysteine intermediate; for EIIB activity" evidence="11">
    <location>
        <position position="26"/>
    </location>
</feature>
<dbReference type="GO" id="GO:0015771">
    <property type="term" value="P:trehalose transport"/>
    <property type="evidence" value="ECO:0007669"/>
    <property type="project" value="TreeGrafter"/>
</dbReference>
<dbReference type="OrthoDB" id="9769191at2"/>
<dbReference type="AlphaFoldDB" id="A0A1S2M2X3"/>
<dbReference type="InterPro" id="IPR003352">
    <property type="entry name" value="PTS_EIIC"/>
</dbReference>
<evidence type="ECO:0000256" key="9">
    <source>
        <dbReference type="ARBA" id="ARBA00022989"/>
    </source>
</evidence>
<evidence type="ECO:0000259" key="14">
    <source>
        <dbReference type="PROSITE" id="PS51103"/>
    </source>
</evidence>
<feature type="transmembrane region" description="Helical" evidence="12">
    <location>
        <begin position="284"/>
        <end position="306"/>
    </location>
</feature>
<feature type="transmembrane region" description="Helical" evidence="12">
    <location>
        <begin position="388"/>
        <end position="411"/>
    </location>
</feature>
<dbReference type="InterPro" id="IPR010973">
    <property type="entry name" value="PTS_IIBC_sucr"/>
</dbReference>
<protein>
    <submittedName>
        <fullName evidence="15">PTS sucrose transporter subunit IIBC</fullName>
    </submittedName>
</protein>
<feature type="transmembrane region" description="Helical" evidence="12">
    <location>
        <begin position="431"/>
        <end position="453"/>
    </location>
</feature>
<evidence type="ECO:0000256" key="8">
    <source>
        <dbReference type="ARBA" id="ARBA00022777"/>
    </source>
</evidence>
<dbReference type="InterPro" id="IPR013013">
    <property type="entry name" value="PTS_EIIC_1"/>
</dbReference>
<dbReference type="GO" id="GO:0016301">
    <property type="term" value="F:kinase activity"/>
    <property type="evidence" value="ECO:0007669"/>
    <property type="project" value="UniProtKB-KW"/>
</dbReference>
<reference evidence="15 17" key="1">
    <citation type="submission" date="2016-10" db="EMBL/GenBank/DDBJ databases">
        <title>Draft genome sequences of four alkaliphilic bacteria belonging to the Anaerobacillus genus.</title>
        <authorList>
            <person name="Bassil N.M."/>
            <person name="Lloyd J.R."/>
        </authorList>
    </citation>
    <scope>NUCLEOTIDE SEQUENCE [LARGE SCALE GENOMIC DNA]</scope>
    <source>
        <strain evidence="15 17">NB2006</strain>
    </source>
</reference>
<proteinExistence type="predicted"/>
<keyword evidence="9 12" id="KW-1133">Transmembrane helix</keyword>
<dbReference type="FunFam" id="3.30.1360.60:FF:000001">
    <property type="entry name" value="PTS system glucose-specific IIBC component PtsG"/>
    <property type="match status" value="1"/>
</dbReference>
<dbReference type="InterPro" id="IPR001996">
    <property type="entry name" value="PTS_IIB_1"/>
</dbReference>
<evidence type="ECO:0000313" key="15">
    <source>
        <dbReference type="EMBL" id="OIJ19099.1"/>
    </source>
</evidence>
<evidence type="ECO:0000256" key="10">
    <source>
        <dbReference type="ARBA" id="ARBA00023136"/>
    </source>
</evidence>
<feature type="transmembrane region" description="Helical" evidence="12">
    <location>
        <begin position="249"/>
        <end position="272"/>
    </location>
</feature>
<keyword evidence="3" id="KW-1003">Cell membrane</keyword>
<keyword evidence="4" id="KW-0762">Sugar transport</keyword>
<feature type="transmembrane region" description="Helical" evidence="12">
    <location>
        <begin position="177"/>
        <end position="196"/>
    </location>
</feature>
<evidence type="ECO:0000256" key="7">
    <source>
        <dbReference type="ARBA" id="ARBA00022692"/>
    </source>
</evidence>
<dbReference type="EMBL" id="CP063356">
    <property type="protein sequence ID" value="QOY38328.1"/>
    <property type="molecule type" value="Genomic_DNA"/>
</dbReference>
<feature type="domain" description="PTS EIIB type-1" evidence="13">
    <location>
        <begin position="4"/>
        <end position="87"/>
    </location>
</feature>
<dbReference type="CDD" id="cd00212">
    <property type="entry name" value="PTS_IIB_glc"/>
    <property type="match status" value="1"/>
</dbReference>
<feature type="transmembrane region" description="Helical" evidence="12">
    <location>
        <begin position="208"/>
        <end position="229"/>
    </location>
</feature>
<feature type="transmembrane region" description="Helical" evidence="12">
    <location>
        <begin position="318"/>
        <end position="339"/>
    </location>
</feature>
<comment type="subcellular location">
    <subcellularLocation>
        <location evidence="1">Cell membrane</location>
        <topology evidence="1">Multi-pass membrane protein</topology>
    </subcellularLocation>
</comment>
<feature type="transmembrane region" description="Helical" evidence="12">
    <location>
        <begin position="145"/>
        <end position="165"/>
    </location>
</feature>
<evidence type="ECO:0000259" key="13">
    <source>
        <dbReference type="PROSITE" id="PS51098"/>
    </source>
</evidence>
<dbReference type="Proteomes" id="UP000180175">
    <property type="component" value="Chromosome"/>
</dbReference>
<dbReference type="InterPro" id="IPR036878">
    <property type="entry name" value="Glu_permease_IIB"/>
</dbReference>
<evidence type="ECO:0000256" key="6">
    <source>
        <dbReference type="ARBA" id="ARBA00022683"/>
    </source>
</evidence>
<dbReference type="GO" id="GO:0009401">
    <property type="term" value="P:phosphoenolpyruvate-dependent sugar phosphotransferase system"/>
    <property type="evidence" value="ECO:0007669"/>
    <property type="project" value="UniProtKB-KW"/>
</dbReference>
<keyword evidence="6" id="KW-0598">Phosphotransferase system</keyword>
<dbReference type="NCBIfam" id="TIGR00826">
    <property type="entry name" value="EIIB_glc"/>
    <property type="match status" value="1"/>
</dbReference>
<evidence type="ECO:0000256" key="1">
    <source>
        <dbReference type="ARBA" id="ARBA00004651"/>
    </source>
</evidence>
<dbReference type="SUPFAM" id="SSF55604">
    <property type="entry name" value="Glucose permease domain IIB"/>
    <property type="match status" value="1"/>
</dbReference>
<dbReference type="NCBIfam" id="TIGR01996">
    <property type="entry name" value="PTS-II-BC-sucr"/>
    <property type="match status" value="1"/>
</dbReference>
<dbReference type="Pfam" id="PF02378">
    <property type="entry name" value="PTS_EIIC"/>
    <property type="match status" value="1"/>
</dbReference>
<dbReference type="GO" id="GO:0008982">
    <property type="term" value="F:protein-N(PI)-phosphohistidine-sugar phosphotransferase activity"/>
    <property type="evidence" value="ECO:0007669"/>
    <property type="project" value="InterPro"/>
</dbReference>
<evidence type="ECO:0000256" key="5">
    <source>
        <dbReference type="ARBA" id="ARBA00022679"/>
    </source>
</evidence>
<keyword evidence="8" id="KW-0418">Kinase</keyword>
<dbReference type="EMBL" id="LQXD01000083">
    <property type="protein sequence ID" value="OIJ19099.1"/>
    <property type="molecule type" value="Genomic_DNA"/>
</dbReference>